<dbReference type="AlphaFoldDB" id="A0AAT9GUB8"/>
<dbReference type="KEGG" id="sjv:SJAV_21740"/>
<evidence type="ECO:0000313" key="2">
    <source>
        <dbReference type="EMBL" id="BFH74230.1"/>
    </source>
</evidence>
<feature type="domain" description="DUF4143" evidence="1">
    <location>
        <begin position="5"/>
        <end position="61"/>
    </location>
</feature>
<gene>
    <name evidence="2" type="ORF">SJAV_21740</name>
</gene>
<organism evidence="2">
    <name type="scientific">Sulfurisphaera javensis</name>
    <dbReference type="NCBI Taxonomy" id="2049879"/>
    <lineage>
        <taxon>Archaea</taxon>
        <taxon>Thermoproteota</taxon>
        <taxon>Thermoprotei</taxon>
        <taxon>Sulfolobales</taxon>
        <taxon>Sulfolobaceae</taxon>
        <taxon>Sulfurisphaera</taxon>
    </lineage>
</organism>
<dbReference type="InterPro" id="IPR025420">
    <property type="entry name" value="DUF4143"/>
</dbReference>
<protein>
    <recommendedName>
        <fullName evidence="1">DUF4143 domain-containing protein</fullName>
    </recommendedName>
</protein>
<dbReference type="PANTHER" id="PTHR33295">
    <property type="entry name" value="ATPASE"/>
    <property type="match status" value="1"/>
</dbReference>
<dbReference type="Pfam" id="PF13635">
    <property type="entry name" value="DUF4143"/>
    <property type="match status" value="1"/>
</dbReference>
<proteinExistence type="predicted"/>
<dbReference type="PANTHER" id="PTHR33295:SF19">
    <property type="entry name" value="ARCHAEAL ATPASE"/>
    <property type="match status" value="1"/>
</dbReference>
<evidence type="ECO:0000259" key="1">
    <source>
        <dbReference type="Pfam" id="PF13635"/>
    </source>
</evidence>
<name>A0AAT9GUB8_9CREN</name>
<sequence>MEKYTLSRKVYVIDTGIFNVLKGFEIGKLMENLVFLELYKRYKDVYYYSNGTGEVDFVTKDLAIQVTYDAGGIDEREFRGLRKFSDKFKNHKLIIITWDTEGKEKIDGKEVELIPLWKFLITQQYQDKESSV</sequence>
<reference evidence="2" key="1">
    <citation type="submission" date="2024-03" db="EMBL/GenBank/DDBJ databases">
        <title>Complete genome sequence of Sulfurisphaera javensis strain KD-1.</title>
        <authorList>
            <person name="Sakai H."/>
            <person name="Nur N."/>
            <person name="Suwanto A."/>
            <person name="Kurosawa N."/>
        </authorList>
    </citation>
    <scope>NUCLEOTIDE SEQUENCE</scope>
    <source>
        <strain evidence="2">KD-1</strain>
    </source>
</reference>
<accession>A0AAT9GUB8</accession>
<dbReference type="EMBL" id="AP031322">
    <property type="protein sequence ID" value="BFH74230.1"/>
    <property type="molecule type" value="Genomic_DNA"/>
</dbReference>